<feature type="signal peptide" evidence="1">
    <location>
        <begin position="1"/>
        <end position="20"/>
    </location>
</feature>
<organism evidence="2 3">
    <name type="scientific">Aequorivita viscosa</name>
    <dbReference type="NCBI Taxonomy" id="797419"/>
    <lineage>
        <taxon>Bacteria</taxon>
        <taxon>Pseudomonadati</taxon>
        <taxon>Bacteroidota</taxon>
        <taxon>Flavobacteriia</taxon>
        <taxon>Flavobacteriales</taxon>
        <taxon>Flavobacteriaceae</taxon>
        <taxon>Aequorivita</taxon>
    </lineage>
</organism>
<accession>A0A1M6G9D7</accession>
<protein>
    <recommendedName>
        <fullName evidence="4">DUF4468 domain-containing protein</fullName>
    </recommendedName>
</protein>
<evidence type="ECO:0000313" key="2">
    <source>
        <dbReference type="EMBL" id="SHJ06457.1"/>
    </source>
</evidence>
<evidence type="ECO:0008006" key="4">
    <source>
        <dbReference type="Google" id="ProtNLM"/>
    </source>
</evidence>
<evidence type="ECO:0000256" key="1">
    <source>
        <dbReference type="SAM" id="SignalP"/>
    </source>
</evidence>
<keyword evidence="3" id="KW-1185">Reference proteome</keyword>
<feature type="chain" id="PRO_5009917651" description="DUF4468 domain-containing protein" evidence="1">
    <location>
        <begin position="21"/>
        <end position="210"/>
    </location>
</feature>
<dbReference type="EMBL" id="FQYV01000009">
    <property type="protein sequence ID" value="SHJ06457.1"/>
    <property type="molecule type" value="Genomic_DNA"/>
</dbReference>
<dbReference type="RefSeq" id="WP_073217162.1">
    <property type="nucleotide sequence ID" value="NZ_FNNS01000011.1"/>
</dbReference>
<name>A0A1M6G9D7_9FLAO</name>
<dbReference type="Proteomes" id="UP000184172">
    <property type="component" value="Unassembled WGS sequence"/>
</dbReference>
<proteinExistence type="predicted"/>
<keyword evidence="1" id="KW-0732">Signal</keyword>
<dbReference type="OrthoDB" id="1151160at2"/>
<dbReference type="AlphaFoldDB" id="A0A1M6G9D7"/>
<reference evidence="3" key="1">
    <citation type="submission" date="2016-11" db="EMBL/GenBank/DDBJ databases">
        <authorList>
            <person name="Varghese N."/>
            <person name="Submissions S."/>
        </authorList>
    </citation>
    <scope>NUCLEOTIDE SEQUENCE [LARGE SCALE GENOMIC DNA]</scope>
    <source>
        <strain evidence="3">DSM 26349</strain>
    </source>
</reference>
<gene>
    <name evidence="2" type="ORF">SAMN04487908_10913</name>
</gene>
<evidence type="ECO:0000313" key="3">
    <source>
        <dbReference type="Proteomes" id="UP000184172"/>
    </source>
</evidence>
<dbReference type="STRING" id="797419.SAMN05216556_111103"/>
<sequence>MLKPLLYLLFICVASPFISAQHIKIDKKALSFLTSQKNVNIVFVQDSLLMIDDVYEMEFIQKIRTKINRQASTVEASKWISEYNINKIKTWPEIFTNQLNAKLSDSKNAPNFEMNNTEATYTMKVVPTWMYFGYDAGIIDRPAKVTLQIYFYETKKPETIIYATEISRAMAKYNKQKGDGEGAGPSLYRMRKAYELAAYKLAKSLQRLVD</sequence>